<accession>A0AA35YQL1</accession>
<sequence>MNKNVAQDKNEVREFNEVLDIEVLLSESSLYEGMVGQHKKTTKAIQRAHENDEANVDEPFYILQAFSIAKKFKYRVKFMLSRQGGNLNLTKMTRIGSDFM</sequence>
<reference evidence="1" key="1">
    <citation type="submission" date="2023-04" db="EMBL/GenBank/DDBJ databases">
        <authorList>
            <person name="Vijverberg K."/>
            <person name="Xiong W."/>
            <person name="Schranz E."/>
        </authorList>
    </citation>
    <scope>NUCLEOTIDE SEQUENCE</scope>
</reference>
<dbReference type="EMBL" id="OX465080">
    <property type="protein sequence ID" value="CAI9278340.1"/>
    <property type="molecule type" value="Genomic_DNA"/>
</dbReference>
<protein>
    <submittedName>
        <fullName evidence="1">Uncharacterized protein</fullName>
    </submittedName>
</protein>
<evidence type="ECO:0000313" key="1">
    <source>
        <dbReference type="EMBL" id="CAI9278340.1"/>
    </source>
</evidence>
<organism evidence="1 2">
    <name type="scientific">Lactuca saligna</name>
    <name type="common">Willowleaf lettuce</name>
    <dbReference type="NCBI Taxonomy" id="75948"/>
    <lineage>
        <taxon>Eukaryota</taxon>
        <taxon>Viridiplantae</taxon>
        <taxon>Streptophyta</taxon>
        <taxon>Embryophyta</taxon>
        <taxon>Tracheophyta</taxon>
        <taxon>Spermatophyta</taxon>
        <taxon>Magnoliopsida</taxon>
        <taxon>eudicotyledons</taxon>
        <taxon>Gunneridae</taxon>
        <taxon>Pentapetalae</taxon>
        <taxon>asterids</taxon>
        <taxon>campanulids</taxon>
        <taxon>Asterales</taxon>
        <taxon>Asteraceae</taxon>
        <taxon>Cichorioideae</taxon>
        <taxon>Cichorieae</taxon>
        <taxon>Lactucinae</taxon>
        <taxon>Lactuca</taxon>
    </lineage>
</organism>
<gene>
    <name evidence="1" type="ORF">LSALG_LOCUS18210</name>
</gene>
<dbReference type="AlphaFoldDB" id="A0AA35YQL1"/>
<dbReference type="Proteomes" id="UP001177003">
    <property type="component" value="Chromosome 4"/>
</dbReference>
<evidence type="ECO:0000313" key="2">
    <source>
        <dbReference type="Proteomes" id="UP001177003"/>
    </source>
</evidence>
<proteinExistence type="predicted"/>
<name>A0AA35YQL1_LACSI</name>
<keyword evidence="2" id="KW-1185">Reference proteome</keyword>